<dbReference type="GO" id="GO:0005886">
    <property type="term" value="C:plasma membrane"/>
    <property type="evidence" value="ECO:0007669"/>
    <property type="project" value="TreeGrafter"/>
</dbReference>
<dbReference type="PANTHER" id="PTHR10857:SF106">
    <property type="entry name" value="C2 DOMAIN-CONTAINING PROTEIN"/>
    <property type="match status" value="1"/>
</dbReference>
<dbReference type="EMBL" id="JADGJQ010000002">
    <property type="protein sequence ID" value="KAJ3185015.1"/>
    <property type="molecule type" value="Genomic_DNA"/>
</dbReference>
<feature type="region of interest" description="Disordered" evidence="3">
    <location>
        <begin position="641"/>
        <end position="680"/>
    </location>
</feature>
<dbReference type="InterPro" id="IPR000008">
    <property type="entry name" value="C2_dom"/>
</dbReference>
<feature type="domain" description="C2" evidence="4">
    <location>
        <begin position="127"/>
        <end position="250"/>
    </location>
</feature>
<dbReference type="SMART" id="SM00327">
    <property type="entry name" value="VWA"/>
    <property type="match status" value="1"/>
</dbReference>
<organism evidence="5 6">
    <name type="scientific">Geranomyces variabilis</name>
    <dbReference type="NCBI Taxonomy" id="109894"/>
    <lineage>
        <taxon>Eukaryota</taxon>
        <taxon>Fungi</taxon>
        <taxon>Fungi incertae sedis</taxon>
        <taxon>Chytridiomycota</taxon>
        <taxon>Chytridiomycota incertae sedis</taxon>
        <taxon>Chytridiomycetes</taxon>
        <taxon>Spizellomycetales</taxon>
        <taxon>Powellomycetaceae</taxon>
        <taxon>Geranomyces</taxon>
    </lineage>
</organism>
<dbReference type="AlphaFoldDB" id="A0AAD5XTU0"/>
<dbReference type="SUPFAM" id="SSF53300">
    <property type="entry name" value="vWA-like"/>
    <property type="match status" value="1"/>
</dbReference>
<feature type="region of interest" description="Disordered" evidence="3">
    <location>
        <begin position="561"/>
        <end position="611"/>
    </location>
</feature>
<evidence type="ECO:0000256" key="3">
    <source>
        <dbReference type="SAM" id="MobiDB-lite"/>
    </source>
</evidence>
<dbReference type="GO" id="GO:0005544">
    <property type="term" value="F:calcium-dependent phospholipid binding"/>
    <property type="evidence" value="ECO:0007669"/>
    <property type="project" value="InterPro"/>
</dbReference>
<name>A0AAD5XTU0_9FUNG</name>
<evidence type="ECO:0000256" key="2">
    <source>
        <dbReference type="ARBA" id="ARBA00022737"/>
    </source>
</evidence>
<dbReference type="GO" id="GO:0071277">
    <property type="term" value="P:cellular response to calcium ion"/>
    <property type="evidence" value="ECO:0007669"/>
    <property type="project" value="TreeGrafter"/>
</dbReference>
<evidence type="ECO:0000313" key="5">
    <source>
        <dbReference type="EMBL" id="KAJ3185015.1"/>
    </source>
</evidence>
<sequence>MANVPHSNIELRISCRHLIDADILSKSDPAVFVYTAAPGRNTQWRLVGTTETIQNNLNPTFTKPIKMTYYFEEEQRLRFAVYDIDKPNSQNPEDHDFLGSYETTLAAIVSASGQSIQKPLQNQSHPKAGYIKIAAEEQTDLKHVVKMCFHGSKLDKKDLFGKSDPLYVISRSQEDGTYLPVFRSPHQLKTLNPTFDPVVIPIAQLCNGDRDRQLLWEIYDWNKSGTDELIGGFSASVNEMISWQGREIPLINRAKAAKKKNYTNSGLLRILQFYLEEVPSFLDYLAGGTSLALACAIDFTGSNGAPNLPSSLHYRNPTRPNHYQEAIQAVGTILEPYDADCQFPVYGFGAKLSDGSISHCFALNGNVENPHVHGVDGVLAAYESAISQITLWGPTNFSPIINQVAAQIRAEEAEMGCSGLNYTVLLMITDGVITDMDATVRAIVDASQLPLSIVIVGVGNADFTSMRVLDGDDEPLVANGRKCERDIVQFVPFASFAGSPHLLAKEVLAEIPDQLVGFMRKKGIKPRLRRAHSWTSINSQDSLASRSASVLNRGGATPLGGSANFSSESALSSPTGAGGGWPGRHATTLGLRNHGPGQQSSSPLVSQGALAGRSQTVISPTAASATDGGGGGGSVPFAAPGYYSPSAPPPVSSPAYAGAPNLPEYWGNGIPDSRRDYKGY</sequence>
<evidence type="ECO:0000313" key="6">
    <source>
        <dbReference type="Proteomes" id="UP001212152"/>
    </source>
</evidence>
<dbReference type="Gene3D" id="3.40.50.410">
    <property type="entry name" value="von Willebrand factor, type A domain"/>
    <property type="match status" value="1"/>
</dbReference>
<evidence type="ECO:0000259" key="4">
    <source>
        <dbReference type="PROSITE" id="PS50004"/>
    </source>
</evidence>
<feature type="domain" description="C2" evidence="4">
    <location>
        <begin position="1"/>
        <end position="120"/>
    </location>
</feature>
<dbReference type="Gene3D" id="2.60.40.150">
    <property type="entry name" value="C2 domain"/>
    <property type="match status" value="2"/>
</dbReference>
<feature type="compositionally biased region" description="Low complexity" evidence="3">
    <location>
        <begin position="562"/>
        <end position="573"/>
    </location>
</feature>
<dbReference type="InterPro" id="IPR037768">
    <property type="entry name" value="C2B_Copine"/>
</dbReference>
<dbReference type="FunFam" id="2.60.40.150:FF:000099">
    <property type="entry name" value="Copine 3"/>
    <property type="match status" value="1"/>
</dbReference>
<dbReference type="InterPro" id="IPR010734">
    <property type="entry name" value="Copine_C"/>
</dbReference>
<evidence type="ECO:0000256" key="1">
    <source>
        <dbReference type="ARBA" id="ARBA00009048"/>
    </source>
</evidence>
<comment type="caution">
    <text evidence="5">The sequence shown here is derived from an EMBL/GenBank/DDBJ whole genome shotgun (WGS) entry which is preliminary data.</text>
</comment>
<keyword evidence="2" id="KW-0677">Repeat</keyword>
<gene>
    <name evidence="5" type="ORF">HDU87_002581</name>
</gene>
<dbReference type="PROSITE" id="PS50004">
    <property type="entry name" value="C2"/>
    <property type="match status" value="2"/>
</dbReference>
<dbReference type="InterPro" id="IPR036465">
    <property type="entry name" value="vWFA_dom_sf"/>
</dbReference>
<dbReference type="Proteomes" id="UP001212152">
    <property type="component" value="Unassembled WGS sequence"/>
</dbReference>
<dbReference type="SUPFAM" id="SSF49562">
    <property type="entry name" value="C2 domain (Calcium/lipid-binding domain, CaLB)"/>
    <property type="match status" value="2"/>
</dbReference>
<feature type="compositionally biased region" description="Polar residues" evidence="3">
    <location>
        <begin position="596"/>
        <end position="605"/>
    </location>
</feature>
<comment type="similarity">
    <text evidence="1">Belongs to the copine family.</text>
</comment>
<dbReference type="CDD" id="cd04048">
    <property type="entry name" value="C2A_Copine"/>
    <property type="match status" value="1"/>
</dbReference>
<keyword evidence="6" id="KW-1185">Reference proteome</keyword>
<dbReference type="Pfam" id="PF07002">
    <property type="entry name" value="Copine"/>
    <property type="match status" value="1"/>
</dbReference>
<dbReference type="SMART" id="SM00239">
    <property type="entry name" value="C2"/>
    <property type="match status" value="2"/>
</dbReference>
<reference evidence="5" key="1">
    <citation type="submission" date="2020-05" db="EMBL/GenBank/DDBJ databases">
        <title>Phylogenomic resolution of chytrid fungi.</title>
        <authorList>
            <person name="Stajich J.E."/>
            <person name="Amses K."/>
            <person name="Simmons R."/>
            <person name="Seto K."/>
            <person name="Myers J."/>
            <person name="Bonds A."/>
            <person name="Quandt C.A."/>
            <person name="Barry K."/>
            <person name="Liu P."/>
            <person name="Grigoriev I."/>
            <person name="Longcore J.E."/>
            <person name="James T.Y."/>
        </authorList>
    </citation>
    <scope>NUCLEOTIDE SEQUENCE</scope>
    <source>
        <strain evidence="5">JEL0379</strain>
    </source>
</reference>
<accession>A0AAD5XTU0</accession>
<proteinExistence type="inferred from homology"/>
<dbReference type="CDD" id="cd04047">
    <property type="entry name" value="C2B_Copine"/>
    <property type="match status" value="1"/>
</dbReference>
<dbReference type="InterPro" id="IPR045052">
    <property type="entry name" value="Copine"/>
</dbReference>
<dbReference type="InterPro" id="IPR002035">
    <property type="entry name" value="VWF_A"/>
</dbReference>
<dbReference type="PANTHER" id="PTHR10857">
    <property type="entry name" value="COPINE"/>
    <property type="match status" value="1"/>
</dbReference>
<dbReference type="Pfam" id="PF00168">
    <property type="entry name" value="C2"/>
    <property type="match status" value="2"/>
</dbReference>
<dbReference type="InterPro" id="IPR035892">
    <property type="entry name" value="C2_domain_sf"/>
</dbReference>
<protein>
    <recommendedName>
        <fullName evidence="4">C2 domain-containing protein</fullName>
    </recommendedName>
</protein>